<evidence type="ECO:0000313" key="1">
    <source>
        <dbReference type="EMBL" id="KNC85014.1"/>
    </source>
</evidence>
<protein>
    <submittedName>
        <fullName evidence="1">Uncharacterized protein</fullName>
    </submittedName>
</protein>
<dbReference type="Proteomes" id="UP000054560">
    <property type="component" value="Unassembled WGS sequence"/>
</dbReference>
<keyword evidence="2" id="KW-1185">Reference proteome</keyword>
<dbReference type="AlphaFoldDB" id="A0A0L0G7V9"/>
<dbReference type="RefSeq" id="XP_014158916.1">
    <property type="nucleotide sequence ID" value="XM_014303441.1"/>
</dbReference>
<accession>A0A0L0G7V9</accession>
<dbReference type="EMBL" id="KQ241726">
    <property type="protein sequence ID" value="KNC85014.1"/>
    <property type="molecule type" value="Genomic_DNA"/>
</dbReference>
<proteinExistence type="predicted"/>
<gene>
    <name evidence="1" type="ORF">SARC_02802</name>
</gene>
<name>A0A0L0G7V9_9EUKA</name>
<reference evidence="1 2" key="1">
    <citation type="submission" date="2011-02" db="EMBL/GenBank/DDBJ databases">
        <title>The Genome Sequence of Sphaeroforma arctica JP610.</title>
        <authorList>
            <consortium name="The Broad Institute Genome Sequencing Platform"/>
            <person name="Russ C."/>
            <person name="Cuomo C."/>
            <person name="Young S.K."/>
            <person name="Zeng Q."/>
            <person name="Gargeya S."/>
            <person name="Alvarado L."/>
            <person name="Berlin A."/>
            <person name="Chapman S.B."/>
            <person name="Chen Z."/>
            <person name="Freedman E."/>
            <person name="Gellesch M."/>
            <person name="Goldberg J."/>
            <person name="Griggs A."/>
            <person name="Gujja S."/>
            <person name="Heilman E."/>
            <person name="Heiman D."/>
            <person name="Howarth C."/>
            <person name="Mehta T."/>
            <person name="Neiman D."/>
            <person name="Pearson M."/>
            <person name="Roberts A."/>
            <person name="Saif S."/>
            <person name="Shea T."/>
            <person name="Shenoy N."/>
            <person name="Sisk P."/>
            <person name="Stolte C."/>
            <person name="Sykes S."/>
            <person name="White J."/>
            <person name="Yandava C."/>
            <person name="Burger G."/>
            <person name="Gray M.W."/>
            <person name="Holland P.W.H."/>
            <person name="King N."/>
            <person name="Lang F.B.F."/>
            <person name="Roger A.J."/>
            <person name="Ruiz-Trillo I."/>
            <person name="Haas B."/>
            <person name="Nusbaum C."/>
            <person name="Birren B."/>
        </authorList>
    </citation>
    <scope>NUCLEOTIDE SEQUENCE [LARGE SCALE GENOMIC DNA]</scope>
    <source>
        <strain evidence="1 2">JP610</strain>
    </source>
</reference>
<dbReference type="GeneID" id="25903306"/>
<feature type="non-terminal residue" evidence="1">
    <location>
        <position position="145"/>
    </location>
</feature>
<sequence>MMGFQVIACAHSAKRRLKTRSLTRVCDGMKTSVVTDGVRSSVCLRPYGISTQWVHYTQSSIGLRIHGKFTISRSVPKKSCFFASVRNGRADVPNPCTNLHRHYHSPMRTTANSSTGNAMPLETVLRSYTFPNNGMTRPRVTERMR</sequence>
<evidence type="ECO:0000313" key="2">
    <source>
        <dbReference type="Proteomes" id="UP000054560"/>
    </source>
</evidence>
<organism evidence="1 2">
    <name type="scientific">Sphaeroforma arctica JP610</name>
    <dbReference type="NCBI Taxonomy" id="667725"/>
    <lineage>
        <taxon>Eukaryota</taxon>
        <taxon>Ichthyosporea</taxon>
        <taxon>Ichthyophonida</taxon>
        <taxon>Sphaeroforma</taxon>
    </lineage>
</organism>